<dbReference type="Proteomes" id="UP000321456">
    <property type="component" value="Unassembled WGS sequence"/>
</dbReference>
<feature type="signal peptide" evidence="1">
    <location>
        <begin position="1"/>
        <end position="23"/>
    </location>
</feature>
<dbReference type="InterPro" id="IPR011042">
    <property type="entry name" value="6-blade_b-propeller_TolB-like"/>
</dbReference>
<dbReference type="Gene3D" id="2.120.10.30">
    <property type="entry name" value="TolB, C-terminal domain"/>
    <property type="match status" value="1"/>
</dbReference>
<accession>A0A5C8V6R8</accession>
<dbReference type="RefSeq" id="WP_147741273.1">
    <property type="nucleotide sequence ID" value="NZ_VRUR01000001.1"/>
</dbReference>
<dbReference type="InterPro" id="IPR012938">
    <property type="entry name" value="Glc/Sorbosone_DH"/>
</dbReference>
<gene>
    <name evidence="3" type="ORF">FVB32_03655</name>
</gene>
<sequence length="377" mass="42449">MKYKKLSLLSIVAGLALLFFNCADDKEAWTFESEEVNFKLEKVADSIRVPFGMSFLPDGKMLVTNRFAGKILLVDIGTGEKKVLKGVPESYCKGDGGALDILLHPNYKQNGWLYFSHSIGDSISSSMAIERGKLKGDSLVNVERIFTAYPFYKSPSHYGSRMVIKDNYLFFTMGDRYDLKDSAQTLNNHLGKVMRIFEDGKIPNDNPFVGTKNAKPEIWTFGHRNPQGLTLHPKTNGLWLHEHGPKGGDELNRIEPGLNYGWPIICHCIDYDDTPIGEGITHKEGMEQPNYYYTPSIAPSGMEFYSGDIFKKWKGNLFIGAMALTHLNRLVLENGKVVDEERLLEDFGRRIRVVKQGPDGLIYIGVDGGMILRLRPI</sequence>
<keyword evidence="1" id="KW-0732">Signal</keyword>
<feature type="domain" description="Glucose/Sorbosone dehydrogenase" evidence="2">
    <location>
        <begin position="49"/>
        <end position="369"/>
    </location>
</feature>
<dbReference type="PANTHER" id="PTHR19328">
    <property type="entry name" value="HEDGEHOG-INTERACTING PROTEIN"/>
    <property type="match status" value="1"/>
</dbReference>
<keyword evidence="4" id="KW-1185">Reference proteome</keyword>
<comment type="caution">
    <text evidence="3">The sequence shown here is derived from an EMBL/GenBank/DDBJ whole genome shotgun (WGS) entry which is preliminary data.</text>
</comment>
<name>A0A5C8V6R8_9FLAO</name>
<dbReference type="EMBL" id="VRUR01000001">
    <property type="protein sequence ID" value="TXN37392.1"/>
    <property type="molecule type" value="Genomic_DNA"/>
</dbReference>
<dbReference type="AlphaFoldDB" id="A0A5C8V6R8"/>
<evidence type="ECO:0000313" key="4">
    <source>
        <dbReference type="Proteomes" id="UP000321456"/>
    </source>
</evidence>
<proteinExistence type="predicted"/>
<dbReference type="PANTHER" id="PTHR19328:SF75">
    <property type="entry name" value="ALDOSE SUGAR DEHYDROGENASE YLII"/>
    <property type="match status" value="1"/>
</dbReference>
<dbReference type="InterPro" id="IPR011041">
    <property type="entry name" value="Quinoprot_gluc/sorb_DH_b-prop"/>
</dbReference>
<feature type="chain" id="PRO_5023019690" evidence="1">
    <location>
        <begin position="24"/>
        <end position="377"/>
    </location>
</feature>
<dbReference type="SUPFAM" id="SSF50952">
    <property type="entry name" value="Soluble quinoprotein glucose dehydrogenase"/>
    <property type="match status" value="1"/>
</dbReference>
<dbReference type="Pfam" id="PF07995">
    <property type="entry name" value="GSDH"/>
    <property type="match status" value="1"/>
</dbReference>
<evidence type="ECO:0000259" key="2">
    <source>
        <dbReference type="Pfam" id="PF07995"/>
    </source>
</evidence>
<evidence type="ECO:0000313" key="3">
    <source>
        <dbReference type="EMBL" id="TXN37392.1"/>
    </source>
</evidence>
<organism evidence="3 4">
    <name type="scientific">Flagellimonas hymeniacidonis</name>
    <dbReference type="NCBI Taxonomy" id="2603628"/>
    <lineage>
        <taxon>Bacteria</taxon>
        <taxon>Pseudomonadati</taxon>
        <taxon>Bacteroidota</taxon>
        <taxon>Flavobacteriia</taxon>
        <taxon>Flavobacteriales</taxon>
        <taxon>Flavobacteriaceae</taxon>
        <taxon>Flagellimonas</taxon>
    </lineage>
</organism>
<reference evidence="3 4" key="1">
    <citation type="submission" date="2019-08" db="EMBL/GenBank/DDBJ databases">
        <title>Professor.</title>
        <authorList>
            <person name="Park J.S."/>
        </authorList>
    </citation>
    <scope>NUCLEOTIDE SEQUENCE [LARGE SCALE GENOMIC DNA]</scope>
    <source>
        <strain evidence="3 4">176CP5-101</strain>
    </source>
</reference>
<evidence type="ECO:0000256" key="1">
    <source>
        <dbReference type="SAM" id="SignalP"/>
    </source>
</evidence>
<protein>
    <submittedName>
        <fullName evidence="3">PQQ-dependent sugar dehydrogenase</fullName>
    </submittedName>
</protein>